<dbReference type="AlphaFoldDB" id="A0A2R2MPI4"/>
<dbReference type="InterPro" id="IPR001680">
    <property type="entry name" value="WD40_rpt"/>
</dbReference>
<dbReference type="STRING" id="7574.A0A2R2MPI4"/>
<keyword evidence="4" id="KW-1185">Reference proteome</keyword>
<gene>
    <name evidence="5" type="primary">LOC106174455</name>
</gene>
<dbReference type="PANTHER" id="PTHR44472">
    <property type="entry name" value="DDB1- AND CUL4-ASSOCIATED FACTOR 4-RELATED"/>
    <property type="match status" value="1"/>
</dbReference>
<dbReference type="GO" id="GO:0080008">
    <property type="term" value="C:Cul4-RING E3 ubiquitin ligase complex"/>
    <property type="evidence" value="ECO:0007669"/>
    <property type="project" value="TreeGrafter"/>
</dbReference>
<dbReference type="InterPro" id="IPR036322">
    <property type="entry name" value="WD40_repeat_dom_sf"/>
</dbReference>
<accession>A0A2R2MPI4</accession>
<dbReference type="KEGG" id="lak:106174455"/>
<protein>
    <submittedName>
        <fullName evidence="5">DDB1- and CUL4-associated factor 4-like</fullName>
    </submittedName>
</protein>
<name>A0A2R2MPI4_LINAN</name>
<feature type="region of interest" description="Disordered" evidence="3">
    <location>
        <begin position="72"/>
        <end position="91"/>
    </location>
</feature>
<evidence type="ECO:0000313" key="4">
    <source>
        <dbReference type="Proteomes" id="UP000085678"/>
    </source>
</evidence>
<sequence>MASRQNKHYSDQGRSDPEQRCKCQWTGTSKARKRCPTCDGPRGGSHETPGKRKETGHEKTKAKGVEMCRGRNKGSMTCKDESTAGASTSREDDELEIPGFYYDREKKKYFRILPGHNNPRGSTTSSLVTEDVVKLKVEEQQKEKYLKLREEQRKSDLLQTIKKREKSVNLVTLLDEMRTGLSSDVHFQRSVLTSSMSNLKYCGKQKITHQPLMSQYASFDSIVSMVPNYERDKLLCVWSSRYSMTMRIQSLKIDINPKVTKMASPCTVTPTGASIQSSAKVTSACWAPLSRENNNDNHNNQCRILYTTIGHLNMDHPSLALFKDLEFTSVEERARFVDFNLGFKALWCCAWCQYTKRFSVGSEKCGLLVDVETRKLWELHSKNNDILSQTFTENGTLLYSGTKNPGCVLCHDLRSISTRYVYSLPQGKGVCCLKLLKDENYLLAGNFPGKLALWDLRKRRVVHEYPRHKNQYFRLQFSVDDRENFICAVGSDSISRIWSLSDAKLLHELPPLCQTDNTGLTPPLPQLCFSENWAKNTSFPALLMGLKNKMHFYSLY</sequence>
<evidence type="ECO:0000256" key="3">
    <source>
        <dbReference type="SAM" id="MobiDB-lite"/>
    </source>
</evidence>
<dbReference type="Proteomes" id="UP000085678">
    <property type="component" value="Unplaced"/>
</dbReference>
<dbReference type="RefSeq" id="XP_023932145.1">
    <property type="nucleotide sequence ID" value="XM_024076377.1"/>
</dbReference>
<dbReference type="SUPFAM" id="SSF50978">
    <property type="entry name" value="WD40 repeat-like"/>
    <property type="match status" value="1"/>
</dbReference>
<evidence type="ECO:0000256" key="2">
    <source>
        <dbReference type="ARBA" id="ARBA00022737"/>
    </source>
</evidence>
<dbReference type="SMART" id="SM00320">
    <property type="entry name" value="WD40"/>
    <property type="match status" value="2"/>
</dbReference>
<dbReference type="InterPro" id="IPR015943">
    <property type="entry name" value="WD40/YVTN_repeat-like_dom_sf"/>
</dbReference>
<feature type="compositionally biased region" description="Basic and acidic residues" evidence="3">
    <location>
        <begin position="44"/>
        <end position="66"/>
    </location>
</feature>
<feature type="region of interest" description="Disordered" evidence="3">
    <location>
        <begin position="1"/>
        <end position="66"/>
    </location>
</feature>
<dbReference type="PANTHER" id="PTHR44472:SF1">
    <property type="entry name" value="DDB1 AND CUL4 ASSOCIATED FACTOR 4"/>
    <property type="match status" value="1"/>
</dbReference>
<proteinExistence type="predicted"/>
<feature type="compositionally biased region" description="Basic and acidic residues" evidence="3">
    <location>
        <begin position="8"/>
        <end position="21"/>
    </location>
</feature>
<dbReference type="Pfam" id="PF23761">
    <property type="entry name" value="Beta-prop_DCAF4"/>
    <property type="match status" value="1"/>
</dbReference>
<evidence type="ECO:0000256" key="1">
    <source>
        <dbReference type="ARBA" id="ARBA00022574"/>
    </source>
</evidence>
<organism evidence="4 5">
    <name type="scientific">Lingula anatina</name>
    <name type="common">Brachiopod</name>
    <name type="synonym">Lingula unguis</name>
    <dbReference type="NCBI Taxonomy" id="7574"/>
    <lineage>
        <taxon>Eukaryota</taxon>
        <taxon>Metazoa</taxon>
        <taxon>Spiralia</taxon>
        <taxon>Lophotrochozoa</taxon>
        <taxon>Brachiopoda</taxon>
        <taxon>Linguliformea</taxon>
        <taxon>Lingulata</taxon>
        <taxon>Lingulida</taxon>
        <taxon>Linguloidea</taxon>
        <taxon>Lingulidae</taxon>
        <taxon>Lingula</taxon>
    </lineage>
</organism>
<reference evidence="5" key="1">
    <citation type="submission" date="2025-08" db="UniProtKB">
        <authorList>
            <consortium name="RefSeq"/>
        </authorList>
    </citation>
    <scope>IDENTIFICATION</scope>
    <source>
        <tissue evidence="5">Gonads</tissue>
    </source>
</reference>
<evidence type="ECO:0000313" key="5">
    <source>
        <dbReference type="RefSeq" id="XP_023932145.1"/>
    </source>
</evidence>
<dbReference type="InParanoid" id="A0A2R2MPI4"/>
<dbReference type="InterPro" id="IPR052254">
    <property type="entry name" value="CUL4-DDB1_E3_ligase_receptor"/>
</dbReference>
<dbReference type="Gene3D" id="2.130.10.10">
    <property type="entry name" value="YVTN repeat-like/Quinoprotein amine dehydrogenase"/>
    <property type="match status" value="1"/>
</dbReference>
<keyword evidence="1" id="KW-0853">WD repeat</keyword>
<dbReference type="GeneID" id="106174455"/>
<keyword evidence="2" id="KW-0677">Repeat</keyword>
<dbReference type="OrthoDB" id="128867at2759"/>